<evidence type="ECO:0000256" key="1">
    <source>
        <dbReference type="ARBA" id="ARBA00022908"/>
    </source>
</evidence>
<proteinExistence type="predicted"/>
<dbReference type="GO" id="GO:0003677">
    <property type="term" value="F:DNA binding"/>
    <property type="evidence" value="ECO:0007669"/>
    <property type="project" value="UniProtKB-KW"/>
</dbReference>
<dbReference type="InterPro" id="IPR002104">
    <property type="entry name" value="Integrase_catalytic"/>
</dbReference>
<name>A0A1A6C8R7_9GAMM</name>
<feature type="domain" description="Tyr recombinase" evidence="5">
    <location>
        <begin position="117"/>
        <end position="318"/>
    </location>
</feature>
<dbReference type="EMBL" id="JQSG02000001">
    <property type="protein sequence ID" value="OBS10962.1"/>
    <property type="molecule type" value="Genomic_DNA"/>
</dbReference>
<evidence type="ECO:0000259" key="5">
    <source>
        <dbReference type="PROSITE" id="PS51898"/>
    </source>
</evidence>
<dbReference type="PANTHER" id="PTHR30349:SF94">
    <property type="entry name" value="INTEGRASE_RECOMBINASE HI_1414-RELATED"/>
    <property type="match status" value="1"/>
</dbReference>
<dbReference type="AlphaFoldDB" id="A0A1A6C8R7"/>
<evidence type="ECO:0000313" key="7">
    <source>
        <dbReference type="Proteomes" id="UP000029273"/>
    </source>
</evidence>
<keyword evidence="7" id="KW-1185">Reference proteome</keyword>
<dbReference type="InterPro" id="IPR011010">
    <property type="entry name" value="DNA_brk_join_enz"/>
</dbReference>
<dbReference type="PANTHER" id="PTHR30349">
    <property type="entry name" value="PHAGE INTEGRASE-RELATED"/>
    <property type="match status" value="1"/>
</dbReference>
<dbReference type="Proteomes" id="UP000029273">
    <property type="component" value="Unassembled WGS sequence"/>
</dbReference>
<dbReference type="PROSITE" id="PS51898">
    <property type="entry name" value="TYR_RECOMBINASE"/>
    <property type="match status" value="1"/>
</dbReference>
<dbReference type="GO" id="GO:0006310">
    <property type="term" value="P:DNA recombination"/>
    <property type="evidence" value="ECO:0007669"/>
    <property type="project" value="UniProtKB-KW"/>
</dbReference>
<keyword evidence="2" id="KW-0238">DNA-binding</keyword>
<organism evidence="6 7">
    <name type="scientific">Acidihalobacter prosperus</name>
    <dbReference type="NCBI Taxonomy" id="160660"/>
    <lineage>
        <taxon>Bacteria</taxon>
        <taxon>Pseudomonadati</taxon>
        <taxon>Pseudomonadota</taxon>
        <taxon>Gammaproteobacteria</taxon>
        <taxon>Chromatiales</taxon>
        <taxon>Ectothiorhodospiraceae</taxon>
        <taxon>Acidihalobacter</taxon>
    </lineage>
</organism>
<accession>A0A1A6C8R7</accession>
<dbReference type="CDD" id="cd00796">
    <property type="entry name" value="INT_Rci_Hp1_C"/>
    <property type="match status" value="1"/>
</dbReference>
<dbReference type="Pfam" id="PF00589">
    <property type="entry name" value="Phage_integrase"/>
    <property type="match status" value="1"/>
</dbReference>
<evidence type="ECO:0000313" key="6">
    <source>
        <dbReference type="EMBL" id="OBS10962.1"/>
    </source>
</evidence>
<keyword evidence="3" id="KW-0233">DNA recombination</keyword>
<evidence type="ECO:0000256" key="3">
    <source>
        <dbReference type="ARBA" id="ARBA00023172"/>
    </source>
</evidence>
<dbReference type="InterPro" id="IPR050090">
    <property type="entry name" value="Tyrosine_recombinase_XerCD"/>
</dbReference>
<feature type="compositionally biased region" description="Basic and acidic residues" evidence="4">
    <location>
        <begin position="137"/>
        <end position="147"/>
    </location>
</feature>
<evidence type="ECO:0000256" key="4">
    <source>
        <dbReference type="SAM" id="MobiDB-lite"/>
    </source>
</evidence>
<keyword evidence="1" id="KW-0229">DNA integration</keyword>
<sequence length="318" mass="36063">MDRGVWRDRSSAETTTLYALLDRYRLDVVPSQKGAETAALRVRTLMGDPIAQYRLAALSPLVLAEWRDRRLAAGAKGSTVNRELNIVSAVLNWARRELMIEVENSVSGIRRPKDPPARNRRLEVDEESRLLTALGDHSAEGEREDGKKYRRGTKNPYMRPLVMLALETAMRRGELLGLTWPNVDLRRRVAHLPDTKNGEARDVPLSSRAVAVLEDLKAKRDEQQKATKVTALRRQKPAMDDRVFPVTPNALKLSWVRATKRAGLDDLHFHDLRHEATSRLAEKVPNLIELAAITGHKDLRMLKRYYHPRAEDLAAKLG</sequence>
<feature type="region of interest" description="Disordered" evidence="4">
    <location>
        <begin position="133"/>
        <end position="152"/>
    </location>
</feature>
<dbReference type="InterPro" id="IPR010998">
    <property type="entry name" value="Integrase_recombinase_N"/>
</dbReference>
<dbReference type="InterPro" id="IPR013762">
    <property type="entry name" value="Integrase-like_cat_sf"/>
</dbReference>
<gene>
    <name evidence="6" type="ORF">Thpro_020678</name>
</gene>
<dbReference type="GO" id="GO:0015074">
    <property type="term" value="P:DNA integration"/>
    <property type="evidence" value="ECO:0007669"/>
    <property type="project" value="UniProtKB-KW"/>
</dbReference>
<evidence type="ECO:0000256" key="2">
    <source>
        <dbReference type="ARBA" id="ARBA00023125"/>
    </source>
</evidence>
<dbReference type="Gene3D" id="1.10.443.10">
    <property type="entry name" value="Intergrase catalytic core"/>
    <property type="match status" value="1"/>
</dbReference>
<reference evidence="6 7" key="1">
    <citation type="journal article" date="2014" name="Genome Announc.">
        <title>Draft Genome Sequence of the Iron-Oxidizing, Acidophilic, and Halotolerant 'Thiobacillus prosperus' Type Strain DSM 5130.</title>
        <authorList>
            <person name="Ossandon F.J."/>
            <person name="Cardenas J.P."/>
            <person name="Corbett M."/>
            <person name="Quatrini R."/>
            <person name="Holmes D.S."/>
            <person name="Watkin E."/>
        </authorList>
    </citation>
    <scope>NUCLEOTIDE SEQUENCE [LARGE SCALE GENOMIC DNA]</scope>
    <source>
        <strain evidence="6 7">DSM 5130</strain>
    </source>
</reference>
<comment type="caution">
    <text evidence="6">The sequence shown here is derived from an EMBL/GenBank/DDBJ whole genome shotgun (WGS) entry which is preliminary data.</text>
</comment>
<dbReference type="Gene3D" id="1.10.150.130">
    <property type="match status" value="1"/>
</dbReference>
<protein>
    <submittedName>
        <fullName evidence="6">Integrase</fullName>
    </submittedName>
</protein>
<dbReference type="SUPFAM" id="SSF56349">
    <property type="entry name" value="DNA breaking-rejoining enzymes"/>
    <property type="match status" value="1"/>
</dbReference>